<organism evidence="10 11">
    <name type="scientific">Adiantum capillus-veneris</name>
    <name type="common">Maidenhair fern</name>
    <dbReference type="NCBI Taxonomy" id="13818"/>
    <lineage>
        <taxon>Eukaryota</taxon>
        <taxon>Viridiplantae</taxon>
        <taxon>Streptophyta</taxon>
        <taxon>Embryophyta</taxon>
        <taxon>Tracheophyta</taxon>
        <taxon>Polypodiopsida</taxon>
        <taxon>Polypodiidae</taxon>
        <taxon>Polypodiales</taxon>
        <taxon>Pteridineae</taxon>
        <taxon>Pteridaceae</taxon>
        <taxon>Vittarioideae</taxon>
        <taxon>Adiantum</taxon>
    </lineage>
</organism>
<evidence type="ECO:0000313" key="10">
    <source>
        <dbReference type="EMBL" id="KAI5080796.1"/>
    </source>
</evidence>
<feature type="domain" description="Tyrosinase copper-binding" evidence="9">
    <location>
        <begin position="314"/>
        <end position="325"/>
    </location>
</feature>
<keyword evidence="7" id="KW-1015">Disulfide bond</keyword>
<dbReference type="GO" id="GO:0046872">
    <property type="term" value="F:metal ion binding"/>
    <property type="evidence" value="ECO:0007669"/>
    <property type="project" value="UniProtKB-KW"/>
</dbReference>
<dbReference type="PROSITE" id="PS00497">
    <property type="entry name" value="TYROSINASE_1"/>
    <property type="match status" value="1"/>
</dbReference>
<feature type="domain" description="Tyrosinase copper-binding" evidence="8">
    <location>
        <begin position="151"/>
        <end position="168"/>
    </location>
</feature>
<dbReference type="PRINTS" id="PR00092">
    <property type="entry name" value="TYROSINASE"/>
</dbReference>
<sequence length="546" mass="60408">MATSVTMASGSLLQQMIFTCLSIMFTLLLFAASIGSASPIRVPNLQQCELAMDASVSLPLMTLTLNCCLPIPPQSPRHFSFHKYKSEPRVRQAAHTVSDAYIAKYTRAYELMKALPDDDPRSFHTQAKIHCAFCNFAYRQAGNASVPLQVHFSWLFLPWHRWYLYWHERILQSLLGDPTFALVFWNWDDQRDGGNVMPAMFVPNGTALYDRNRNQNNLPPTLVKLRPNTTGNDSAVVNQNLNDMYQDVVTATTAELFMGGAYRTGTDLTNATVINAPLGGLLENGVHNGIHFWTGNSDLPLIQDMGTFTTAARDPIFYAHHSNVDRLWDKWKYNLPGGPRADHNDTDFLKAKFYFYDENARLVKVKVRDALDNSKLGISYPTVAADELWVNYNPPVMSIGSAVAVARAAGVATMGAAPQNGTIFLGSNLSAIVKNPSSLPPTTAKATVLIIQGLQVTRKSFMSLSAFINLPFADALTDTSSAEYIGTFNIIPTANVKHRHLITNVMFEIGDNMRRIGISHEHEAVITMVVTGVEPVSIEGLLIDYA</sequence>
<keyword evidence="5" id="KW-0560">Oxidoreductase</keyword>
<evidence type="ECO:0000256" key="6">
    <source>
        <dbReference type="ARBA" id="ARBA00023008"/>
    </source>
</evidence>
<evidence type="ECO:0000256" key="1">
    <source>
        <dbReference type="ARBA" id="ARBA00001973"/>
    </source>
</evidence>
<evidence type="ECO:0000313" key="11">
    <source>
        <dbReference type="Proteomes" id="UP000886520"/>
    </source>
</evidence>
<name>A0A9D4V7R6_ADICA</name>
<evidence type="ECO:0000259" key="9">
    <source>
        <dbReference type="PROSITE" id="PS00498"/>
    </source>
</evidence>
<dbReference type="OrthoDB" id="6132182at2759"/>
<dbReference type="InterPro" id="IPR022740">
    <property type="entry name" value="Polyphenol_oxidase_C"/>
</dbReference>
<gene>
    <name evidence="10" type="ORF">GOP47_0003979</name>
</gene>
<dbReference type="PANTHER" id="PTHR11474:SF76">
    <property type="entry name" value="SHKT DOMAIN-CONTAINING PROTEIN"/>
    <property type="match status" value="1"/>
</dbReference>
<dbReference type="InterPro" id="IPR002227">
    <property type="entry name" value="Tyrosinase_Cu-bd"/>
</dbReference>
<proteinExistence type="inferred from homology"/>
<dbReference type="PROSITE" id="PS00210">
    <property type="entry name" value="HEMOCYANIN_2"/>
    <property type="match status" value="1"/>
</dbReference>
<dbReference type="AlphaFoldDB" id="A0A9D4V7R6"/>
<reference evidence="10" key="1">
    <citation type="submission" date="2021-01" db="EMBL/GenBank/DDBJ databases">
        <title>Adiantum capillus-veneris genome.</title>
        <authorList>
            <person name="Fang Y."/>
            <person name="Liao Q."/>
        </authorList>
    </citation>
    <scope>NUCLEOTIDE SEQUENCE</scope>
    <source>
        <strain evidence="10">H3</strain>
        <tissue evidence="10">Leaf</tissue>
    </source>
</reference>
<dbReference type="PANTHER" id="PTHR11474">
    <property type="entry name" value="TYROSINASE FAMILY MEMBER"/>
    <property type="match status" value="1"/>
</dbReference>
<dbReference type="SUPFAM" id="SSF48056">
    <property type="entry name" value="Di-copper centre-containing domain"/>
    <property type="match status" value="1"/>
</dbReference>
<evidence type="ECO:0000256" key="7">
    <source>
        <dbReference type="ARBA" id="ARBA00023157"/>
    </source>
</evidence>
<evidence type="ECO:0000256" key="5">
    <source>
        <dbReference type="ARBA" id="ARBA00023002"/>
    </source>
</evidence>
<evidence type="ECO:0000256" key="2">
    <source>
        <dbReference type="ARBA" id="ARBA00009928"/>
    </source>
</evidence>
<dbReference type="InterPro" id="IPR022739">
    <property type="entry name" value="Polyphenol_oxidase_cen"/>
</dbReference>
<dbReference type="Pfam" id="PF00264">
    <property type="entry name" value="Tyrosinase"/>
    <property type="match status" value="1"/>
</dbReference>
<keyword evidence="4" id="KW-0883">Thioether bond</keyword>
<dbReference type="EMBL" id="JABFUD020000004">
    <property type="protein sequence ID" value="KAI5080796.1"/>
    <property type="molecule type" value="Genomic_DNA"/>
</dbReference>
<comment type="cofactor">
    <cofactor evidence="1">
        <name>Cu(2+)</name>
        <dbReference type="ChEBI" id="CHEBI:29036"/>
    </cofactor>
</comment>
<dbReference type="InterPro" id="IPR050316">
    <property type="entry name" value="Tyrosinase/Hemocyanin"/>
</dbReference>
<dbReference type="PROSITE" id="PS00498">
    <property type="entry name" value="TYROSINASE_2"/>
    <property type="match status" value="1"/>
</dbReference>
<dbReference type="GO" id="GO:0004097">
    <property type="term" value="F:catechol oxidase activity"/>
    <property type="evidence" value="ECO:0007669"/>
    <property type="project" value="InterPro"/>
</dbReference>
<dbReference type="InterPro" id="IPR013788">
    <property type="entry name" value="Hemocyanin/hexamerin"/>
</dbReference>
<evidence type="ECO:0000256" key="3">
    <source>
        <dbReference type="ARBA" id="ARBA00022723"/>
    </source>
</evidence>
<comment type="caution">
    <text evidence="10">The sequence shown here is derived from an EMBL/GenBank/DDBJ whole genome shotgun (WGS) entry which is preliminary data.</text>
</comment>
<evidence type="ECO:0000256" key="4">
    <source>
        <dbReference type="ARBA" id="ARBA00022784"/>
    </source>
</evidence>
<protein>
    <recommendedName>
        <fullName evidence="8 9">Tyrosinase copper-binding domain-containing protein</fullName>
    </recommendedName>
</protein>
<dbReference type="Pfam" id="PF12142">
    <property type="entry name" value="PPO1_DWL"/>
    <property type="match status" value="1"/>
</dbReference>
<dbReference type="Proteomes" id="UP000886520">
    <property type="component" value="Chromosome 4"/>
</dbReference>
<keyword evidence="3" id="KW-0479">Metal-binding</keyword>
<keyword evidence="6" id="KW-0186">Copper</keyword>
<dbReference type="Pfam" id="PF12143">
    <property type="entry name" value="PPO1_KFDV"/>
    <property type="match status" value="1"/>
</dbReference>
<accession>A0A9D4V7R6</accession>
<evidence type="ECO:0000259" key="8">
    <source>
        <dbReference type="PROSITE" id="PS00497"/>
    </source>
</evidence>
<dbReference type="InterPro" id="IPR008922">
    <property type="entry name" value="Di-copper_centre_dom_sf"/>
</dbReference>
<keyword evidence="11" id="KW-1185">Reference proteome</keyword>
<dbReference type="Gene3D" id="1.10.1280.10">
    <property type="entry name" value="Di-copper center containing domain from catechol oxidase"/>
    <property type="match status" value="1"/>
</dbReference>
<comment type="similarity">
    <text evidence="2">Belongs to the tyrosinase family.</text>
</comment>